<feature type="compositionally biased region" description="Low complexity" evidence="10">
    <location>
        <begin position="309"/>
        <end position="322"/>
    </location>
</feature>
<dbReference type="EMBL" id="JAKROA010000019">
    <property type="protein sequence ID" value="KAL5103249.1"/>
    <property type="molecule type" value="Genomic_DNA"/>
</dbReference>
<feature type="compositionally biased region" description="Pro residues" evidence="10">
    <location>
        <begin position="715"/>
        <end position="730"/>
    </location>
</feature>
<feature type="compositionally biased region" description="Polar residues" evidence="10">
    <location>
        <begin position="482"/>
        <end position="503"/>
    </location>
</feature>
<dbReference type="CDD" id="cd21996">
    <property type="entry name" value="HMG-box_TCF7-like"/>
    <property type="match status" value="1"/>
</dbReference>
<evidence type="ECO:0000256" key="2">
    <source>
        <dbReference type="ARBA" id="ARBA00006569"/>
    </source>
</evidence>
<evidence type="ECO:0000256" key="1">
    <source>
        <dbReference type="ARBA" id="ARBA00004123"/>
    </source>
</evidence>
<comment type="similarity">
    <text evidence="2">Belongs to the TCF/LEF family.</text>
</comment>
<keyword evidence="5 9" id="KW-0238">DNA-binding</keyword>
<dbReference type="PANTHER" id="PTHR10373:SF38">
    <property type="entry name" value="PROTEIN PANGOLIN, ISOFORM J"/>
    <property type="match status" value="1"/>
</dbReference>
<feature type="compositionally biased region" description="Polar residues" evidence="10">
    <location>
        <begin position="620"/>
        <end position="642"/>
    </location>
</feature>
<feature type="compositionally biased region" description="Low complexity" evidence="10">
    <location>
        <begin position="1172"/>
        <end position="1196"/>
    </location>
</feature>
<feature type="compositionally biased region" description="Low complexity" evidence="10">
    <location>
        <begin position="427"/>
        <end position="443"/>
    </location>
</feature>
<feature type="region of interest" description="Disordered" evidence="10">
    <location>
        <begin position="14"/>
        <end position="33"/>
    </location>
</feature>
<dbReference type="Gene3D" id="4.10.900.10">
    <property type="entry name" value="TCF3-CBD (Catenin binding domain)"/>
    <property type="match status" value="1"/>
</dbReference>
<evidence type="ECO:0000256" key="10">
    <source>
        <dbReference type="SAM" id="MobiDB-lite"/>
    </source>
</evidence>
<feature type="region of interest" description="Disordered" evidence="10">
    <location>
        <begin position="341"/>
        <end position="365"/>
    </location>
</feature>
<feature type="region of interest" description="Disordered" evidence="10">
    <location>
        <begin position="742"/>
        <end position="761"/>
    </location>
</feature>
<dbReference type="PROSITE" id="PS50118">
    <property type="entry name" value="HMG_BOX_2"/>
    <property type="match status" value="1"/>
</dbReference>
<feature type="compositionally biased region" description="Low complexity" evidence="10">
    <location>
        <begin position="132"/>
        <end position="147"/>
    </location>
</feature>
<evidence type="ECO:0000256" key="9">
    <source>
        <dbReference type="PROSITE-ProRule" id="PRU00267"/>
    </source>
</evidence>
<proteinExistence type="inferred from homology"/>
<reference evidence="12 13" key="1">
    <citation type="journal article" date="2022" name="Front. Cell. Infect. Microbiol.">
        <title>The Genomes of Two Strains of Taenia crassiceps the Animal Model for the Study of Human Cysticercosis.</title>
        <authorList>
            <person name="Bobes R.J."/>
            <person name="Estrada K."/>
            <person name="Rios-Valencia D.G."/>
            <person name="Calderon-Gallegos A."/>
            <person name="de la Torre P."/>
            <person name="Carrero J.C."/>
            <person name="Sanchez-Flores A."/>
            <person name="Laclette J.P."/>
        </authorList>
    </citation>
    <scope>NUCLEOTIDE SEQUENCE [LARGE SCALE GENOMIC DNA]</scope>
    <source>
        <strain evidence="12">WFUcys</strain>
    </source>
</reference>
<name>A0ABR4Q0T8_9CEST</name>
<feature type="region of interest" description="Disordered" evidence="10">
    <location>
        <begin position="132"/>
        <end position="154"/>
    </location>
</feature>
<feature type="compositionally biased region" description="Low complexity" evidence="10">
    <location>
        <begin position="1256"/>
        <end position="1271"/>
    </location>
</feature>
<comment type="caution">
    <text evidence="12">The sequence shown here is derived from an EMBL/GenBank/DDBJ whole genome shotgun (WGS) entry which is preliminary data.</text>
</comment>
<feature type="domain" description="HMG box" evidence="11">
    <location>
        <begin position="522"/>
        <end position="590"/>
    </location>
</feature>
<dbReference type="InterPro" id="IPR024940">
    <property type="entry name" value="TCF/LEF"/>
</dbReference>
<accession>A0ABR4Q0T8</accession>
<feature type="compositionally biased region" description="Polar residues" evidence="10">
    <location>
        <begin position="702"/>
        <end position="711"/>
    </location>
</feature>
<dbReference type="PANTHER" id="PTHR10373">
    <property type="entry name" value="TRANSCRIPTION FACTOR 7 FAMILY MEMBER"/>
    <property type="match status" value="1"/>
</dbReference>
<dbReference type="Pfam" id="PF00505">
    <property type="entry name" value="HMG_box"/>
    <property type="match status" value="1"/>
</dbReference>
<feature type="region of interest" description="Disordered" evidence="10">
    <location>
        <begin position="252"/>
        <end position="322"/>
    </location>
</feature>
<dbReference type="Proteomes" id="UP001651158">
    <property type="component" value="Unassembled WGS sequence"/>
</dbReference>
<sequence>MNSVAGDDLACTDEIKVYEDEGEEDEQVKSSENLTEDKVGLVIESEEQVPRLFDLFGRNGSSILKMSWPTDPRFASYFLPGYPAALAAVMAAMRSSASPVCGFSATSGTAAAAATGCHNDYSPGAPGGGFLSGLASSSTSPTASAPPHSNSTFYTPPWEPQGPLATSTSAFGSPTATGGSGDGYMGVGGGGSESQRESAIDDCGQAAFTGNRIPPFLSNPFNPFMSFYHNPLHGLSAAANTSGTHEVLRKSPVDRLSDGGLESMQNSAGLKSEMDTYPPSTHTISHPMGRGVGGSDFWRSGQTPLKPDPSSTSTTTTTPSSSSSSLYAAVMAAAVASWSGQSASTATPATSTLATSVPTTRNGPYGKANVSSCCGDVGTKRTKSLDAAKTPYSPSMFAAAAAAHMHFLSAAAAAASFTSSLPTVQTNTTATSTANPSAVSSTTGGIGQGVLASSPPGLVRKAPSDTWMVQSSGTASKPLESGRQNSRKPNCDLDTTTSSPQDEASSEPDGGRLLSRLKKAHIKKPLNAFMLFMKEMRPRVQEECTLKESAAINQILGKKWHELSRAEQTKYYEMARQAKELHQRLYPGWSARDNYAYHARRRHRRSRRPFPNHRSFVHKPTSSSSTINAVSKTSPSGRLRSSSFHEDRKALELPQKVLERPHSSNDVYSPLIERRVASLSPLPSPPPPPPPPPQSPVVANRVSEQQQQQIATHSSPPPRPSLPLPPPTQPQLPAHTAAFVSPLQAPSQPPQTPTALSRPTSNLANNALTMSACSAFEHHYNQAVHHHQQQQQPHPQQFLQMPSQRAFGYSPSSSSTASASAANAVSIYASAQGQGRGGTMSRASTGYWGYHGPQTVSHQSTVGVKRNPYLTAAAAMNSDSVAAVAAVAAMAVGELSGGSMKKCRARFGLEHQNLWCKPCRRKKKCIRFISENEIDDYMPQYHPYHAHSAAAAAAAAAAVAFNHHHHHPHQQPPPLQAPHHPYEMFAASRRHTSASAGGAYSGLTETPPGTQLRKHSFIQTPVSAFGNGIGAGSQRPFTRQPIPHISVSAAAAYAHPSLGSGYKRPFPMASTPRQHQQASREFTTVSTASCASSGNGGNYWGSSSRSSINTAAACFPGTSTRFSASEMIISQGDPKSFTPLLRETQGTNPSPSTYPPPKMNNFPHAQQGTTLAADTSTVNSTTASTTMRSAASTVATNDGGSGDLRLKREAPPLSFGVADVMGFRSAEESVTLNTVPTATSTSTSTSNIAVYRGNASPSTSSCPLRSSPELE</sequence>
<protein>
    <recommendedName>
        <fullName evidence="11">HMG box domain-containing protein</fullName>
    </recommendedName>
</protein>
<evidence type="ECO:0000313" key="12">
    <source>
        <dbReference type="EMBL" id="KAL5103249.1"/>
    </source>
</evidence>
<evidence type="ECO:0000256" key="8">
    <source>
        <dbReference type="ARBA" id="ARBA00023242"/>
    </source>
</evidence>
<keyword evidence="8 9" id="KW-0539">Nucleus</keyword>
<evidence type="ECO:0000256" key="7">
    <source>
        <dbReference type="ARBA" id="ARBA00023163"/>
    </source>
</evidence>
<gene>
    <name evidence="12" type="ORF">TcWFU_004892</name>
</gene>
<feature type="region of interest" description="Disordered" evidence="10">
    <location>
        <begin position="600"/>
        <end position="646"/>
    </location>
</feature>
<keyword evidence="6" id="KW-0010">Activator</keyword>
<keyword evidence="7" id="KW-0804">Transcription</keyword>
<feature type="region of interest" description="Disordered" evidence="10">
    <location>
        <begin position="1133"/>
        <end position="1205"/>
    </location>
</feature>
<feature type="region of interest" description="Disordered" evidence="10">
    <location>
        <begin position="678"/>
        <end position="733"/>
    </location>
</feature>
<keyword evidence="4" id="KW-0805">Transcription regulation</keyword>
<evidence type="ECO:0000256" key="6">
    <source>
        <dbReference type="ARBA" id="ARBA00023159"/>
    </source>
</evidence>
<evidence type="ECO:0000256" key="5">
    <source>
        <dbReference type="ARBA" id="ARBA00023125"/>
    </source>
</evidence>
<comment type="subcellular location">
    <subcellularLocation>
        <location evidence="1">Nucleus</location>
    </subcellularLocation>
</comment>
<feature type="compositionally biased region" description="Basic residues" evidence="10">
    <location>
        <begin position="600"/>
        <end position="617"/>
    </location>
</feature>
<dbReference type="Gene3D" id="1.10.30.10">
    <property type="entry name" value="High mobility group box domain"/>
    <property type="match status" value="1"/>
</dbReference>
<evidence type="ECO:0000259" key="11">
    <source>
        <dbReference type="PROSITE" id="PS50118"/>
    </source>
</evidence>
<feature type="DNA-binding region" description="HMG box" evidence="9">
    <location>
        <begin position="522"/>
        <end position="590"/>
    </location>
</feature>
<dbReference type="InterPro" id="IPR027397">
    <property type="entry name" value="Catenin-bd_sf"/>
</dbReference>
<evidence type="ECO:0000256" key="3">
    <source>
        <dbReference type="ARBA" id="ARBA00022687"/>
    </source>
</evidence>
<evidence type="ECO:0000313" key="13">
    <source>
        <dbReference type="Proteomes" id="UP001651158"/>
    </source>
</evidence>
<feature type="region of interest" description="Disordered" evidence="10">
    <location>
        <begin position="959"/>
        <end position="980"/>
    </location>
</feature>
<dbReference type="SMART" id="SM00398">
    <property type="entry name" value="HMG"/>
    <property type="match status" value="1"/>
</dbReference>
<organism evidence="12 13">
    <name type="scientific">Taenia crassiceps</name>
    <dbReference type="NCBI Taxonomy" id="6207"/>
    <lineage>
        <taxon>Eukaryota</taxon>
        <taxon>Metazoa</taxon>
        <taxon>Spiralia</taxon>
        <taxon>Lophotrochozoa</taxon>
        <taxon>Platyhelminthes</taxon>
        <taxon>Cestoda</taxon>
        <taxon>Eucestoda</taxon>
        <taxon>Cyclophyllidea</taxon>
        <taxon>Taeniidae</taxon>
        <taxon>Taenia</taxon>
    </lineage>
</organism>
<feature type="region of interest" description="Disordered" evidence="10">
    <location>
        <begin position="427"/>
        <end position="511"/>
    </location>
</feature>
<keyword evidence="13" id="KW-1185">Reference proteome</keyword>
<dbReference type="SUPFAM" id="SSF47095">
    <property type="entry name" value="HMG-box"/>
    <property type="match status" value="1"/>
</dbReference>
<dbReference type="InterPro" id="IPR009071">
    <property type="entry name" value="HMG_box_dom"/>
</dbReference>
<dbReference type="InterPro" id="IPR036910">
    <property type="entry name" value="HMG_box_dom_sf"/>
</dbReference>
<keyword evidence="3" id="KW-0879">Wnt signaling pathway</keyword>
<feature type="region of interest" description="Disordered" evidence="10">
    <location>
        <begin position="1233"/>
        <end position="1271"/>
    </location>
</feature>
<evidence type="ECO:0000256" key="4">
    <source>
        <dbReference type="ARBA" id="ARBA00023015"/>
    </source>
</evidence>
<dbReference type="SMART" id="SM01366">
    <property type="entry name" value="c-clamp"/>
    <property type="match status" value="1"/>
</dbReference>
<feature type="compositionally biased region" description="Low complexity" evidence="10">
    <location>
        <begin position="341"/>
        <end position="360"/>
    </location>
</feature>
<feature type="compositionally biased region" description="Pro residues" evidence="10">
    <location>
        <begin position="682"/>
        <end position="695"/>
    </location>
</feature>